<dbReference type="AlphaFoldDB" id="A0AAV4QUT4"/>
<gene>
    <name evidence="1" type="ORF">CDAR_374331</name>
</gene>
<proteinExistence type="predicted"/>
<sequence>MNGHQRRSSPIRKHLLGNRALCKQVPLRKNKIKKKYSISQNFKSYPTLSFQRPLSSTVVSRDRRSRTLSLELHVPITRHEIIALREKELI</sequence>
<organism evidence="1 2">
    <name type="scientific">Caerostris darwini</name>
    <dbReference type="NCBI Taxonomy" id="1538125"/>
    <lineage>
        <taxon>Eukaryota</taxon>
        <taxon>Metazoa</taxon>
        <taxon>Ecdysozoa</taxon>
        <taxon>Arthropoda</taxon>
        <taxon>Chelicerata</taxon>
        <taxon>Arachnida</taxon>
        <taxon>Araneae</taxon>
        <taxon>Araneomorphae</taxon>
        <taxon>Entelegynae</taxon>
        <taxon>Araneoidea</taxon>
        <taxon>Araneidae</taxon>
        <taxon>Caerostris</taxon>
    </lineage>
</organism>
<accession>A0AAV4QUT4</accession>
<comment type="caution">
    <text evidence="1">The sequence shown here is derived from an EMBL/GenBank/DDBJ whole genome shotgun (WGS) entry which is preliminary data.</text>
</comment>
<reference evidence="1 2" key="1">
    <citation type="submission" date="2021-06" db="EMBL/GenBank/DDBJ databases">
        <title>Caerostris darwini draft genome.</title>
        <authorList>
            <person name="Kono N."/>
            <person name="Arakawa K."/>
        </authorList>
    </citation>
    <scope>NUCLEOTIDE SEQUENCE [LARGE SCALE GENOMIC DNA]</scope>
</reference>
<name>A0AAV4QUT4_9ARAC</name>
<protein>
    <recommendedName>
        <fullName evidence="3">Ribosomal protein S4</fullName>
    </recommendedName>
</protein>
<dbReference type="Proteomes" id="UP001054837">
    <property type="component" value="Unassembled WGS sequence"/>
</dbReference>
<dbReference type="EMBL" id="BPLQ01004905">
    <property type="protein sequence ID" value="GIY11448.1"/>
    <property type="molecule type" value="Genomic_DNA"/>
</dbReference>
<keyword evidence="2" id="KW-1185">Reference proteome</keyword>
<evidence type="ECO:0000313" key="2">
    <source>
        <dbReference type="Proteomes" id="UP001054837"/>
    </source>
</evidence>
<evidence type="ECO:0000313" key="1">
    <source>
        <dbReference type="EMBL" id="GIY11448.1"/>
    </source>
</evidence>
<evidence type="ECO:0008006" key="3">
    <source>
        <dbReference type="Google" id="ProtNLM"/>
    </source>
</evidence>